<dbReference type="InterPro" id="IPR029058">
    <property type="entry name" value="AB_hydrolase_fold"/>
</dbReference>
<dbReference type="InterPro" id="IPR002921">
    <property type="entry name" value="Fungal_lipase-type"/>
</dbReference>
<evidence type="ECO:0000313" key="3">
    <source>
        <dbReference type="EMBL" id="GLC58164.1"/>
    </source>
</evidence>
<dbReference type="PANTHER" id="PTHR45856">
    <property type="entry name" value="ALPHA/BETA-HYDROLASES SUPERFAMILY PROTEIN"/>
    <property type="match status" value="1"/>
</dbReference>
<dbReference type="GO" id="GO:0006629">
    <property type="term" value="P:lipid metabolic process"/>
    <property type="evidence" value="ECO:0007669"/>
    <property type="project" value="InterPro"/>
</dbReference>
<gene>
    <name evidence="3" type="primary">PLESTB001993</name>
    <name evidence="3" type="ORF">PLESTB_001325800</name>
</gene>
<feature type="region of interest" description="Disordered" evidence="1">
    <location>
        <begin position="1"/>
        <end position="63"/>
    </location>
</feature>
<protein>
    <recommendedName>
        <fullName evidence="2">Fungal lipase-type domain-containing protein</fullName>
    </recommendedName>
</protein>
<reference evidence="3 4" key="1">
    <citation type="journal article" date="2023" name="Commun. Biol.">
        <title>Reorganization of the ancestral sex-determining regions during the evolution of trioecy in Pleodorina starrii.</title>
        <authorList>
            <person name="Takahashi K."/>
            <person name="Suzuki S."/>
            <person name="Kawai-Toyooka H."/>
            <person name="Yamamoto K."/>
            <person name="Hamaji T."/>
            <person name="Ootsuki R."/>
            <person name="Yamaguchi H."/>
            <person name="Kawachi M."/>
            <person name="Higashiyama T."/>
            <person name="Nozaki H."/>
        </authorList>
    </citation>
    <scope>NUCLEOTIDE SEQUENCE [LARGE SCALE GENOMIC DNA]</scope>
    <source>
        <strain evidence="3 4">NIES-4479</strain>
    </source>
</reference>
<comment type="caution">
    <text evidence="3">The sequence shown here is derived from an EMBL/GenBank/DDBJ whole genome shotgun (WGS) entry which is preliminary data.</text>
</comment>
<evidence type="ECO:0000259" key="2">
    <source>
        <dbReference type="Pfam" id="PF01764"/>
    </source>
</evidence>
<proteinExistence type="predicted"/>
<accession>A0A9W6BTZ9</accession>
<sequence>MSRQERAAGLAGHKRPAADAPPMLAGQRVRRTASLEHLARTAPAAETTRTPAPAISDNDGSDAPQKGITCSIARYAFDAYDDAPTHRRPYVRCTAGPASVTFLDEAFVQQNLNCPGGGLIEVKFTDASSLLQQSFAAAELSVELCSLNSSGSNRISAAVRRSATPGRPQLWGGAVKVSPPSSKAPILMGVRDKTQDVLHLTLYDSDGPSAGAGAGASAAAPARRYVATIQLSDVPEGANVPPAVKVVRLQQQQEEEGEHQAQTFGNIAAGAVQAAATTAAAASTTAAVAAVATAVAAATNTTAIATSTAAAVGTATTTAAVGAAATTAAVGTATAAVGTAAANSAPTLSTPLLAEAKVSFTWRLIPFSACEHLAQQQQQQQLDRRLLGGVPEDREDMRIAEMQINRLLPEESEDMRIDEIRGVTAIVRDLCDDDTLPKSAEAALKKAEDLAHREQQQRLQAATSPNWNALNLAAGGPNLQHQQQAATSPNWDALSQAAGGPNLKPLAVVQCAGKTTQLWIFRDSTDGRVVVSFRGTVSWSNWSGINLKIGFEQPVDLNPVGTSTQQVLAHKGFLEAYLEMREVIMDILGALVYGSPSSGNTAAAGAAATTTHTPTAAAGATGAAAPAAAGASGVKGGVDGPPSTTTTPTPTASTPTRVIFTGHSLGGAMATLAAYDLAARKTDGFFSGDVQLYTFGSPRVGNQAFMEAFNNMVPNAWRFTNTDDIVPRVPYSWRFDGARTTYYHVGAHWDLEKPEADPALRVGLAADSGDQRALIRNWTPWALYKDIIAHLGPAYYSGVKGFFNLGGGQN</sequence>
<organism evidence="3 4">
    <name type="scientific">Pleodorina starrii</name>
    <dbReference type="NCBI Taxonomy" id="330485"/>
    <lineage>
        <taxon>Eukaryota</taxon>
        <taxon>Viridiplantae</taxon>
        <taxon>Chlorophyta</taxon>
        <taxon>core chlorophytes</taxon>
        <taxon>Chlorophyceae</taxon>
        <taxon>CS clade</taxon>
        <taxon>Chlamydomonadales</taxon>
        <taxon>Volvocaceae</taxon>
        <taxon>Pleodorina</taxon>
    </lineage>
</organism>
<dbReference type="EMBL" id="BRXU01000021">
    <property type="protein sequence ID" value="GLC58164.1"/>
    <property type="molecule type" value="Genomic_DNA"/>
</dbReference>
<dbReference type="CDD" id="cd00519">
    <property type="entry name" value="Lipase_3"/>
    <property type="match status" value="1"/>
</dbReference>
<dbReference type="PANTHER" id="PTHR45856:SF24">
    <property type="entry name" value="FUNGAL LIPASE-LIKE DOMAIN-CONTAINING PROTEIN"/>
    <property type="match status" value="1"/>
</dbReference>
<evidence type="ECO:0000313" key="4">
    <source>
        <dbReference type="Proteomes" id="UP001165080"/>
    </source>
</evidence>
<feature type="domain" description="Fungal lipase-type" evidence="2">
    <location>
        <begin position="656"/>
        <end position="731"/>
    </location>
</feature>
<dbReference type="Gene3D" id="3.40.50.1820">
    <property type="entry name" value="alpha/beta hydrolase"/>
    <property type="match status" value="1"/>
</dbReference>
<dbReference type="Pfam" id="PF01764">
    <property type="entry name" value="Lipase_3"/>
    <property type="match status" value="1"/>
</dbReference>
<dbReference type="SUPFAM" id="SSF53474">
    <property type="entry name" value="alpha/beta-Hydrolases"/>
    <property type="match status" value="1"/>
</dbReference>
<dbReference type="InterPro" id="IPR051218">
    <property type="entry name" value="Sec_MonoDiacylglyc_Lipase"/>
</dbReference>
<keyword evidence="4" id="KW-1185">Reference proteome</keyword>
<dbReference type="AlphaFoldDB" id="A0A9W6BTZ9"/>
<dbReference type="Proteomes" id="UP001165080">
    <property type="component" value="Unassembled WGS sequence"/>
</dbReference>
<feature type="region of interest" description="Disordered" evidence="1">
    <location>
        <begin position="630"/>
        <end position="656"/>
    </location>
</feature>
<name>A0A9W6BTZ9_9CHLO</name>
<evidence type="ECO:0000256" key="1">
    <source>
        <dbReference type="SAM" id="MobiDB-lite"/>
    </source>
</evidence>
<feature type="compositionally biased region" description="Low complexity" evidence="1">
    <location>
        <begin position="641"/>
        <end position="656"/>
    </location>
</feature>
<feature type="compositionally biased region" description="Low complexity" evidence="1">
    <location>
        <begin position="40"/>
        <end position="54"/>
    </location>
</feature>